<dbReference type="EMBL" id="CP011371">
    <property type="protein sequence ID" value="AKJ30430.1"/>
    <property type="molecule type" value="Genomic_DNA"/>
</dbReference>
<reference evidence="3 4" key="1">
    <citation type="submission" date="2015-05" db="EMBL/GenBank/DDBJ databases">
        <authorList>
            <person name="Tang B."/>
            <person name="Yu Y."/>
        </authorList>
    </citation>
    <scope>NUCLEOTIDE SEQUENCE [LARGE SCALE GENOMIC DNA]</scope>
    <source>
        <strain evidence="3 4">DSM 7029</strain>
    </source>
</reference>
<keyword evidence="4" id="KW-1185">Reference proteome</keyword>
<protein>
    <submittedName>
        <fullName evidence="3">Uncharacterized protein</fullName>
    </submittedName>
</protein>
<proteinExistence type="predicted"/>
<dbReference type="KEGG" id="pbh:AAW51_3739"/>
<dbReference type="AlphaFoldDB" id="A0A0G3BV64"/>
<feature type="transmembrane region" description="Helical" evidence="2">
    <location>
        <begin position="53"/>
        <end position="86"/>
    </location>
</feature>
<evidence type="ECO:0000256" key="2">
    <source>
        <dbReference type="SAM" id="Phobius"/>
    </source>
</evidence>
<keyword evidence="2" id="KW-0812">Transmembrane</keyword>
<name>A0A0G3BV64_9BURK</name>
<accession>A0A0G3BV64</accession>
<feature type="transmembrane region" description="Helical" evidence="2">
    <location>
        <begin position="24"/>
        <end position="47"/>
    </location>
</feature>
<evidence type="ECO:0000313" key="3">
    <source>
        <dbReference type="EMBL" id="AKJ30430.1"/>
    </source>
</evidence>
<feature type="region of interest" description="Disordered" evidence="1">
    <location>
        <begin position="154"/>
        <end position="177"/>
    </location>
</feature>
<evidence type="ECO:0000256" key="1">
    <source>
        <dbReference type="SAM" id="MobiDB-lite"/>
    </source>
</evidence>
<evidence type="ECO:0000313" key="4">
    <source>
        <dbReference type="Proteomes" id="UP000035352"/>
    </source>
</evidence>
<keyword evidence="2" id="KW-1133">Transmembrane helix</keyword>
<sequence length="177" mass="19292">MLVWLCMAGLQQQQRWSVALRPSVVLVMSVFVMTVFVAVMAVVMPAASVIITAAAMTAVVVAIMIPIAVVMMVVPTVVLAVAIVVFHEVDRRAARVVLPAVLAPVLGMPGGHVHVDRLWRHPGALDDHRLRVDHRRRRRMADVDAAVQARLADAHRHTDIRRSSHAGGTGQEENDEG</sequence>
<keyword evidence="2" id="KW-0472">Membrane</keyword>
<gene>
    <name evidence="3" type="ORF">AAW51_3739</name>
</gene>
<organism evidence="3 4">
    <name type="scientific">Caldimonas brevitalea</name>
    <dbReference type="NCBI Taxonomy" id="413882"/>
    <lineage>
        <taxon>Bacteria</taxon>
        <taxon>Pseudomonadati</taxon>
        <taxon>Pseudomonadota</taxon>
        <taxon>Betaproteobacteria</taxon>
        <taxon>Burkholderiales</taxon>
        <taxon>Sphaerotilaceae</taxon>
        <taxon>Caldimonas</taxon>
    </lineage>
</organism>
<dbReference type="Proteomes" id="UP000035352">
    <property type="component" value="Chromosome"/>
</dbReference>